<evidence type="ECO:0000313" key="3">
    <source>
        <dbReference type="Proteomes" id="UP001501581"/>
    </source>
</evidence>
<protein>
    <recommendedName>
        <fullName evidence="4">Transposase</fullName>
    </recommendedName>
</protein>
<dbReference type="Proteomes" id="UP001501581">
    <property type="component" value="Unassembled WGS sequence"/>
</dbReference>
<organism evidence="2 3">
    <name type="scientific">Nocardioides dubius</name>
    <dbReference type="NCBI Taxonomy" id="317019"/>
    <lineage>
        <taxon>Bacteria</taxon>
        <taxon>Bacillati</taxon>
        <taxon>Actinomycetota</taxon>
        <taxon>Actinomycetes</taxon>
        <taxon>Propionibacteriales</taxon>
        <taxon>Nocardioidaceae</taxon>
        <taxon>Nocardioides</taxon>
    </lineage>
</organism>
<name>A0ABN1U3T1_9ACTN</name>
<sequence>MRQDRIDRGELDGVATAESAELRQARRRITELETELHIVRQAAKFLGEDRPRPKGSTR</sequence>
<comment type="caution">
    <text evidence="2">The sequence shown here is derived from an EMBL/GenBank/DDBJ whole genome shotgun (WGS) entry which is preliminary data.</text>
</comment>
<proteinExistence type="predicted"/>
<accession>A0ABN1U3T1</accession>
<feature type="coiled-coil region" evidence="1">
    <location>
        <begin position="15"/>
        <end position="42"/>
    </location>
</feature>
<evidence type="ECO:0008006" key="4">
    <source>
        <dbReference type="Google" id="ProtNLM"/>
    </source>
</evidence>
<evidence type="ECO:0000256" key="1">
    <source>
        <dbReference type="SAM" id="Coils"/>
    </source>
</evidence>
<dbReference type="EMBL" id="BAAALG010000024">
    <property type="protein sequence ID" value="GAA1115642.1"/>
    <property type="molecule type" value="Genomic_DNA"/>
</dbReference>
<reference evidence="2 3" key="1">
    <citation type="journal article" date="2019" name="Int. J. Syst. Evol. Microbiol.">
        <title>The Global Catalogue of Microorganisms (GCM) 10K type strain sequencing project: providing services to taxonomists for standard genome sequencing and annotation.</title>
        <authorList>
            <consortium name="The Broad Institute Genomics Platform"/>
            <consortium name="The Broad Institute Genome Sequencing Center for Infectious Disease"/>
            <person name="Wu L."/>
            <person name="Ma J."/>
        </authorList>
    </citation>
    <scope>NUCLEOTIDE SEQUENCE [LARGE SCALE GENOMIC DNA]</scope>
    <source>
        <strain evidence="2 3">JCM 13008</strain>
    </source>
</reference>
<gene>
    <name evidence="2" type="ORF">GCM10009668_42930</name>
</gene>
<keyword evidence="1" id="KW-0175">Coiled coil</keyword>
<keyword evidence="3" id="KW-1185">Reference proteome</keyword>
<evidence type="ECO:0000313" key="2">
    <source>
        <dbReference type="EMBL" id="GAA1115642.1"/>
    </source>
</evidence>